<sequence length="251" mass="28677">MKIKPFLTLLGCLVVTGAAQSTTWGEREVADPLLPGETCKVREPMSYGGYIYHWDSKYDQVFWPLIDVEGIWHCEKSGFMALIGDFALNPDEVLRIKAFLDTHPIRPVSREDKLARLDALYALRDIDPDYQNIVNRVLARQYQSVKDYDTANRYRAEAFATIEEILAQADLDLAKRARYLYLGVNYARQFGEMELSDDYLRRLHIVMIDARGTEAEQFIEYIEEFLSHSQYITPGGALDPELPEAAPDEGG</sequence>
<accession>A0A094IW32</accession>
<evidence type="ECO:0000313" key="2">
    <source>
        <dbReference type="Proteomes" id="UP000054363"/>
    </source>
</evidence>
<comment type="caution">
    <text evidence="1">The sequence shown here is derived from an EMBL/GenBank/DDBJ whole genome shotgun (WGS) entry which is preliminary data.</text>
</comment>
<dbReference type="AlphaFoldDB" id="A0A094IW32"/>
<reference evidence="1 2" key="1">
    <citation type="submission" date="2014-06" db="EMBL/GenBank/DDBJ databases">
        <title>The draft genome sequence of Idiomarina salinarum ISL-52.</title>
        <authorList>
            <person name="Du J."/>
            <person name="Shao Z."/>
        </authorList>
    </citation>
    <scope>NUCLEOTIDE SEQUENCE [LARGE SCALE GENOMIC DNA]</scope>
    <source>
        <strain evidence="1 2">ISL-52</strain>
    </source>
</reference>
<protein>
    <submittedName>
        <fullName evidence="1">Uncharacterized protein</fullName>
    </submittedName>
</protein>
<organism evidence="1 2">
    <name type="scientific">Pseudidiomarina salinarum</name>
    <dbReference type="NCBI Taxonomy" id="435908"/>
    <lineage>
        <taxon>Bacteria</taxon>
        <taxon>Pseudomonadati</taxon>
        <taxon>Pseudomonadota</taxon>
        <taxon>Gammaproteobacteria</taxon>
        <taxon>Alteromonadales</taxon>
        <taxon>Idiomarinaceae</taxon>
        <taxon>Pseudidiomarina</taxon>
    </lineage>
</organism>
<evidence type="ECO:0000313" key="1">
    <source>
        <dbReference type="EMBL" id="KFZ30064.1"/>
    </source>
</evidence>
<dbReference type="eggNOG" id="ENOG5033U1V">
    <property type="taxonomic scope" value="Bacteria"/>
</dbReference>
<name>A0A094IW32_9GAMM</name>
<dbReference type="OrthoDB" id="6402298at2"/>
<proteinExistence type="predicted"/>
<keyword evidence="2" id="KW-1185">Reference proteome</keyword>
<dbReference type="RefSeq" id="WP_034777155.1">
    <property type="nucleotide sequence ID" value="NZ_JPER01000010.1"/>
</dbReference>
<gene>
    <name evidence="1" type="ORF">IDSA_05590</name>
</gene>
<dbReference type="Proteomes" id="UP000054363">
    <property type="component" value="Unassembled WGS sequence"/>
</dbReference>
<dbReference type="EMBL" id="JPER01000010">
    <property type="protein sequence ID" value="KFZ30064.1"/>
    <property type="molecule type" value="Genomic_DNA"/>
</dbReference>